<name>A0ABP9HA42_9ACTN</name>
<evidence type="ECO:0000313" key="3">
    <source>
        <dbReference type="Proteomes" id="UP001500466"/>
    </source>
</evidence>
<protein>
    <recommendedName>
        <fullName evidence="4">SUKH-4 immunity protein of toxin-antitoxin system</fullName>
    </recommendedName>
</protein>
<evidence type="ECO:0008006" key="4">
    <source>
        <dbReference type="Google" id="ProtNLM"/>
    </source>
</evidence>
<dbReference type="EMBL" id="BAABHS010000010">
    <property type="protein sequence ID" value="GAA4965187.1"/>
    <property type="molecule type" value="Genomic_DNA"/>
</dbReference>
<reference evidence="3" key="1">
    <citation type="journal article" date="2019" name="Int. J. Syst. Evol. Microbiol.">
        <title>The Global Catalogue of Microorganisms (GCM) 10K type strain sequencing project: providing services to taxonomists for standard genome sequencing and annotation.</title>
        <authorList>
            <consortium name="The Broad Institute Genomics Platform"/>
            <consortium name="The Broad Institute Genome Sequencing Center for Infectious Disease"/>
            <person name="Wu L."/>
            <person name="Ma J."/>
        </authorList>
    </citation>
    <scope>NUCLEOTIDE SEQUENCE [LARGE SCALE GENOMIC DNA]</scope>
    <source>
        <strain evidence="3">JCM 17986</strain>
    </source>
</reference>
<keyword evidence="3" id="KW-1185">Reference proteome</keyword>
<gene>
    <name evidence="2" type="ORF">GCM10023205_31860</name>
</gene>
<accession>A0ABP9HA42</accession>
<sequence length="237" mass="26232">MPALAGTGFGPRVLAAVIRSGSRLRSAELVTHADMVSAFGSFRVETMPQDVTERHFADPEDRRLLTEVGMPCSLLGQMYLGNARTDPPLTISQALDTGTPDKFPPGVRDDIAIAVGMGGFACMSRADSRIYRYEPGSSDRKFALVNTSSERFLETACRLRSKFDDVDLFYRADEDESEEEIGDELRRLVGEIRDVDPPSFDSPAMFWQHVVDGGSWRLEPSDPVRPGADSSRRRGVR</sequence>
<evidence type="ECO:0000313" key="2">
    <source>
        <dbReference type="EMBL" id="GAA4965187.1"/>
    </source>
</evidence>
<comment type="caution">
    <text evidence="2">The sequence shown here is derived from an EMBL/GenBank/DDBJ whole genome shotgun (WGS) entry which is preliminary data.</text>
</comment>
<evidence type="ECO:0000256" key="1">
    <source>
        <dbReference type="SAM" id="MobiDB-lite"/>
    </source>
</evidence>
<dbReference type="Pfam" id="PF14435">
    <property type="entry name" value="SUKH-4"/>
    <property type="match status" value="1"/>
</dbReference>
<feature type="region of interest" description="Disordered" evidence="1">
    <location>
        <begin position="214"/>
        <end position="237"/>
    </location>
</feature>
<dbReference type="InterPro" id="IPR025851">
    <property type="entry name" value="SUKH-4"/>
</dbReference>
<proteinExistence type="predicted"/>
<organism evidence="2 3">
    <name type="scientific">Yinghuangia aomiensis</name>
    <dbReference type="NCBI Taxonomy" id="676205"/>
    <lineage>
        <taxon>Bacteria</taxon>
        <taxon>Bacillati</taxon>
        <taxon>Actinomycetota</taxon>
        <taxon>Actinomycetes</taxon>
        <taxon>Kitasatosporales</taxon>
        <taxon>Streptomycetaceae</taxon>
        <taxon>Yinghuangia</taxon>
    </lineage>
</organism>
<dbReference type="Proteomes" id="UP001500466">
    <property type="component" value="Unassembled WGS sequence"/>
</dbReference>